<accession>A0ABR0EY92</accession>
<evidence type="ECO:0000313" key="3">
    <source>
        <dbReference type="Proteomes" id="UP001305779"/>
    </source>
</evidence>
<keyword evidence="3" id="KW-1185">Reference proteome</keyword>
<proteinExistence type="predicted"/>
<organism evidence="2 3">
    <name type="scientific">Zasmidium cellare</name>
    <name type="common">Wine cellar mold</name>
    <name type="synonym">Racodium cellare</name>
    <dbReference type="NCBI Taxonomy" id="395010"/>
    <lineage>
        <taxon>Eukaryota</taxon>
        <taxon>Fungi</taxon>
        <taxon>Dikarya</taxon>
        <taxon>Ascomycota</taxon>
        <taxon>Pezizomycotina</taxon>
        <taxon>Dothideomycetes</taxon>
        <taxon>Dothideomycetidae</taxon>
        <taxon>Mycosphaerellales</taxon>
        <taxon>Mycosphaerellaceae</taxon>
        <taxon>Zasmidium</taxon>
    </lineage>
</organism>
<reference evidence="2 3" key="1">
    <citation type="journal article" date="2023" name="G3 (Bethesda)">
        <title>A chromosome-level genome assembly of Zasmidium syzygii isolated from banana leaves.</title>
        <authorList>
            <person name="van Westerhoven A.C."/>
            <person name="Mehrabi R."/>
            <person name="Talebi R."/>
            <person name="Steentjes M.B.F."/>
            <person name="Corcolon B."/>
            <person name="Chong P.A."/>
            <person name="Kema G.H.J."/>
            <person name="Seidl M.F."/>
        </authorList>
    </citation>
    <scope>NUCLEOTIDE SEQUENCE [LARGE SCALE GENOMIC DNA]</scope>
    <source>
        <strain evidence="2 3">P124</strain>
    </source>
</reference>
<evidence type="ECO:0000256" key="1">
    <source>
        <dbReference type="SAM" id="MobiDB-lite"/>
    </source>
</evidence>
<protein>
    <submittedName>
        <fullName evidence="2">Uncharacterized protein</fullName>
    </submittedName>
</protein>
<name>A0ABR0EY92_ZASCE</name>
<dbReference type="EMBL" id="JAXOVC010000002">
    <property type="protein sequence ID" value="KAK4506040.1"/>
    <property type="molecule type" value="Genomic_DNA"/>
</dbReference>
<feature type="region of interest" description="Disordered" evidence="1">
    <location>
        <begin position="41"/>
        <end position="61"/>
    </location>
</feature>
<sequence>MLNPDSYFPPVNYWSSRLPSPAVPAPAPLLPTPIPSSLGGTLSELPPHVVDPEETPKPQPATCSCPVSDTCIAESLALLLGSFKLLYRVVLELRGIEEWQSFLPAATLKAIATTLGRFEASMRKLFVPLLESKGLGLEDVLLQHWLRSIQSQICEEDICCRIRKRVEEVLINAVDTFPPMQHILHMLLVRYEFGSSAIRSMLGILKIEKTDPGTKLLLEAHRHLVQFNVKSDSAYKGSLLDDLRVWVDSVAARVEYVDTLAAMKDVKL</sequence>
<gene>
    <name evidence="2" type="ORF">PRZ48_004005</name>
</gene>
<dbReference type="Proteomes" id="UP001305779">
    <property type="component" value="Unassembled WGS sequence"/>
</dbReference>
<comment type="caution">
    <text evidence="2">The sequence shown here is derived from an EMBL/GenBank/DDBJ whole genome shotgun (WGS) entry which is preliminary data.</text>
</comment>
<evidence type="ECO:0000313" key="2">
    <source>
        <dbReference type="EMBL" id="KAK4506040.1"/>
    </source>
</evidence>